<feature type="transmembrane region" description="Helical" evidence="1">
    <location>
        <begin position="121"/>
        <end position="141"/>
    </location>
</feature>
<keyword evidence="1" id="KW-0472">Membrane</keyword>
<dbReference type="EMBL" id="FTPR01000001">
    <property type="protein sequence ID" value="SIT76297.1"/>
    <property type="molecule type" value="Genomic_DNA"/>
</dbReference>
<accession>A0A1R3WEC1</accession>
<evidence type="ECO:0000256" key="1">
    <source>
        <dbReference type="SAM" id="Phobius"/>
    </source>
</evidence>
<feature type="transmembrane region" description="Helical" evidence="1">
    <location>
        <begin position="410"/>
        <end position="430"/>
    </location>
</feature>
<gene>
    <name evidence="2" type="ORF">SAMN05421665_0345</name>
</gene>
<dbReference type="RefSeq" id="WP_076658106.1">
    <property type="nucleotide sequence ID" value="NZ_FTPR01000001.1"/>
</dbReference>
<proteinExistence type="predicted"/>
<dbReference type="AlphaFoldDB" id="A0A1R3WEC1"/>
<feature type="transmembrane region" description="Helical" evidence="1">
    <location>
        <begin position="442"/>
        <end position="466"/>
    </location>
</feature>
<feature type="transmembrane region" description="Helical" evidence="1">
    <location>
        <begin position="380"/>
        <end position="398"/>
    </location>
</feature>
<feature type="transmembrane region" description="Helical" evidence="1">
    <location>
        <begin position="153"/>
        <end position="173"/>
    </location>
</feature>
<dbReference type="Pfam" id="PF10067">
    <property type="entry name" value="DUF2306"/>
    <property type="match status" value="1"/>
</dbReference>
<feature type="transmembrane region" description="Helical" evidence="1">
    <location>
        <begin position="216"/>
        <end position="233"/>
    </location>
</feature>
<name>A0A1R3WEC1_9RHOB</name>
<keyword evidence="1" id="KW-0812">Transmembrane</keyword>
<dbReference type="Proteomes" id="UP000186997">
    <property type="component" value="Unassembled WGS sequence"/>
</dbReference>
<feature type="transmembrane region" description="Helical" evidence="1">
    <location>
        <begin position="294"/>
        <end position="316"/>
    </location>
</feature>
<dbReference type="STRING" id="287098.SAMN05421665_0345"/>
<feature type="transmembrane region" description="Helical" evidence="1">
    <location>
        <begin position="478"/>
        <end position="498"/>
    </location>
</feature>
<keyword evidence="3" id="KW-1185">Reference proteome</keyword>
<keyword evidence="1" id="KW-1133">Transmembrane helix</keyword>
<feature type="transmembrane region" description="Helical" evidence="1">
    <location>
        <begin position="347"/>
        <end position="368"/>
    </location>
</feature>
<dbReference type="InterPro" id="IPR018750">
    <property type="entry name" value="DUF2306_membrane"/>
</dbReference>
<sequence>MTIQSIDPPRERTARVSKPVILWAVLCVALAFYSFLVWEAGFKLLPQNYDPSHQQLFDEVEAAGNQGVPYSEIAEKAQEAYPLWNNLTAMVTGTYFGFGSNGNSDPVRYYDSMAPVEKSALSLHMVLGGAVLILGMFQFTPSFRKKHRKAHRAIGGAYILALFAMCFAAIYHMVHTGIENTYQGFAFHIQLWFLALSTIIAQVLAIVFIKKRNFPLHLGFQIYTFAAFLNAPIQRYDWAVLGWVYPHLTQGEVNNLVNILTFWQCLLIGYALFAWNRSTAPVRPKPVEVAPHPVGLQVFLGLATVAAVLTVLASYLTGTGLSGWTVAQDVAPATTLAAEAALYAGRYVQTAGFGILIAAAIVSGMWLMMRDGTSTLARNIFYVSAVLAGLQQIAWGEQLGEPSMAVTSGGGFYIVSGLSLTAFALLALYFQSRGRENLWHEVMIFAVNFAFAPALIVWGHGLWYLLDVVPTYYADRGHGYVLAAGAAILTPTFNGFIGMMTSRETQSRVIS</sequence>
<feature type="transmembrane region" description="Helical" evidence="1">
    <location>
        <begin position="185"/>
        <end position="209"/>
    </location>
</feature>
<reference evidence="3" key="1">
    <citation type="submission" date="2017-01" db="EMBL/GenBank/DDBJ databases">
        <authorList>
            <person name="Varghese N."/>
            <person name="Submissions S."/>
        </authorList>
    </citation>
    <scope>NUCLEOTIDE SEQUENCE [LARGE SCALE GENOMIC DNA]</scope>
    <source>
        <strain evidence="3">DSM 29591</strain>
    </source>
</reference>
<feature type="transmembrane region" description="Helical" evidence="1">
    <location>
        <begin position="253"/>
        <end position="273"/>
    </location>
</feature>
<protein>
    <submittedName>
        <fullName evidence="2">Predicted membrane protein</fullName>
    </submittedName>
</protein>
<feature type="transmembrane region" description="Helical" evidence="1">
    <location>
        <begin position="20"/>
        <end position="38"/>
    </location>
</feature>
<dbReference type="OrthoDB" id="8759010at2"/>
<evidence type="ECO:0000313" key="2">
    <source>
        <dbReference type="EMBL" id="SIT76297.1"/>
    </source>
</evidence>
<evidence type="ECO:0000313" key="3">
    <source>
        <dbReference type="Proteomes" id="UP000186997"/>
    </source>
</evidence>
<organism evidence="2 3">
    <name type="scientific">Yoonia rosea</name>
    <dbReference type="NCBI Taxonomy" id="287098"/>
    <lineage>
        <taxon>Bacteria</taxon>
        <taxon>Pseudomonadati</taxon>
        <taxon>Pseudomonadota</taxon>
        <taxon>Alphaproteobacteria</taxon>
        <taxon>Rhodobacterales</taxon>
        <taxon>Paracoccaceae</taxon>
        <taxon>Yoonia</taxon>
    </lineage>
</organism>